<feature type="region of interest" description="Disordered" evidence="2">
    <location>
        <begin position="1"/>
        <end position="40"/>
    </location>
</feature>
<evidence type="ECO:0000256" key="1">
    <source>
        <dbReference type="SAM" id="Coils"/>
    </source>
</evidence>
<keyword evidence="1" id="KW-0175">Coiled coil</keyword>
<gene>
    <name evidence="3" type="ORF">BJ878DRAFT_232362</name>
</gene>
<name>A0A9P8CHL1_9HELO</name>
<dbReference type="AlphaFoldDB" id="A0A9P8CHL1"/>
<feature type="compositionally biased region" description="Polar residues" evidence="2">
    <location>
        <begin position="13"/>
        <end position="26"/>
    </location>
</feature>
<organism evidence="3 4">
    <name type="scientific">Calycina marina</name>
    <dbReference type="NCBI Taxonomy" id="1763456"/>
    <lineage>
        <taxon>Eukaryota</taxon>
        <taxon>Fungi</taxon>
        <taxon>Dikarya</taxon>
        <taxon>Ascomycota</taxon>
        <taxon>Pezizomycotina</taxon>
        <taxon>Leotiomycetes</taxon>
        <taxon>Helotiales</taxon>
        <taxon>Pezizellaceae</taxon>
        <taxon>Calycina</taxon>
    </lineage>
</organism>
<evidence type="ECO:0000313" key="3">
    <source>
        <dbReference type="EMBL" id="KAG9247002.1"/>
    </source>
</evidence>
<accession>A0A9P8CHL1</accession>
<evidence type="ECO:0000313" key="4">
    <source>
        <dbReference type="Proteomes" id="UP000887226"/>
    </source>
</evidence>
<dbReference type="EMBL" id="MU253785">
    <property type="protein sequence ID" value="KAG9247002.1"/>
    <property type="molecule type" value="Genomic_DNA"/>
</dbReference>
<feature type="non-terminal residue" evidence="3">
    <location>
        <position position="250"/>
    </location>
</feature>
<reference evidence="3" key="1">
    <citation type="journal article" date="2021" name="IMA Fungus">
        <title>Genomic characterization of three marine fungi, including Emericellopsis atlantica sp. nov. with signatures of a generalist lifestyle and marine biomass degradation.</title>
        <authorList>
            <person name="Hagestad O.C."/>
            <person name="Hou L."/>
            <person name="Andersen J.H."/>
            <person name="Hansen E.H."/>
            <person name="Altermark B."/>
            <person name="Li C."/>
            <person name="Kuhnert E."/>
            <person name="Cox R.J."/>
            <person name="Crous P.W."/>
            <person name="Spatafora J.W."/>
            <person name="Lail K."/>
            <person name="Amirebrahimi M."/>
            <person name="Lipzen A."/>
            <person name="Pangilinan J."/>
            <person name="Andreopoulos W."/>
            <person name="Hayes R.D."/>
            <person name="Ng V."/>
            <person name="Grigoriev I.V."/>
            <person name="Jackson S.A."/>
            <person name="Sutton T.D.S."/>
            <person name="Dobson A.D.W."/>
            <person name="Rama T."/>
        </authorList>
    </citation>
    <scope>NUCLEOTIDE SEQUENCE</scope>
    <source>
        <strain evidence="3">TRa3180A</strain>
    </source>
</reference>
<dbReference type="Proteomes" id="UP000887226">
    <property type="component" value="Unassembled WGS sequence"/>
</dbReference>
<keyword evidence="4" id="KW-1185">Reference proteome</keyword>
<proteinExistence type="predicted"/>
<sequence length="250" mass="27549">MADPANGEPDGPPSSSRWIASLTPQHNSPPPSEFRRITRGYKRRKNDIVTFTGANETPSFEFSGGGEGRGTNLDEIAWLVANLKETIIQQSQVIETLRKEQAEFKASQEHLKTQNAALQAEIRELKEEVRRGTLSYANAARTPPVSPPTIMSTALSLNTTSATSIDTLHCTVDISRAGRGGDRMSAGMVRAAVEKEIRTMDEYGSWRCRAVTVDSKNTNWIKIACRNEAKHMLVKRVAETKIGAGVRVLR</sequence>
<protein>
    <submittedName>
        <fullName evidence="3">Uncharacterized protein</fullName>
    </submittedName>
</protein>
<evidence type="ECO:0000256" key="2">
    <source>
        <dbReference type="SAM" id="MobiDB-lite"/>
    </source>
</evidence>
<dbReference type="OrthoDB" id="4365579at2759"/>
<feature type="coiled-coil region" evidence="1">
    <location>
        <begin position="80"/>
        <end position="135"/>
    </location>
</feature>
<comment type="caution">
    <text evidence="3">The sequence shown here is derived from an EMBL/GenBank/DDBJ whole genome shotgun (WGS) entry which is preliminary data.</text>
</comment>